<organism evidence="2 3">
    <name type="scientific">Nesidiocoris tenuis</name>
    <dbReference type="NCBI Taxonomy" id="355587"/>
    <lineage>
        <taxon>Eukaryota</taxon>
        <taxon>Metazoa</taxon>
        <taxon>Ecdysozoa</taxon>
        <taxon>Arthropoda</taxon>
        <taxon>Hexapoda</taxon>
        <taxon>Insecta</taxon>
        <taxon>Pterygota</taxon>
        <taxon>Neoptera</taxon>
        <taxon>Paraneoptera</taxon>
        <taxon>Hemiptera</taxon>
        <taxon>Heteroptera</taxon>
        <taxon>Panheteroptera</taxon>
        <taxon>Cimicomorpha</taxon>
        <taxon>Miridae</taxon>
        <taxon>Dicyphina</taxon>
        <taxon>Nesidiocoris</taxon>
    </lineage>
</organism>
<dbReference type="Gene3D" id="3.20.20.80">
    <property type="entry name" value="Glycosidases"/>
    <property type="match status" value="1"/>
</dbReference>
<proteinExistence type="predicted"/>
<keyword evidence="3" id="KW-1185">Reference proteome</keyword>
<dbReference type="InterPro" id="IPR001223">
    <property type="entry name" value="Glyco_hydro18_cat"/>
</dbReference>
<evidence type="ECO:0000313" key="3">
    <source>
        <dbReference type="Proteomes" id="UP000479000"/>
    </source>
</evidence>
<dbReference type="AlphaFoldDB" id="A0A6H5GSA4"/>
<dbReference type="PROSITE" id="PS51910">
    <property type="entry name" value="GH18_2"/>
    <property type="match status" value="1"/>
</dbReference>
<protein>
    <recommendedName>
        <fullName evidence="1">GH18 domain-containing protein</fullName>
    </recommendedName>
</protein>
<dbReference type="Proteomes" id="UP000479000">
    <property type="component" value="Unassembled WGS sequence"/>
</dbReference>
<dbReference type="GO" id="GO:0005975">
    <property type="term" value="P:carbohydrate metabolic process"/>
    <property type="evidence" value="ECO:0007669"/>
    <property type="project" value="InterPro"/>
</dbReference>
<dbReference type="SUPFAM" id="SSF51445">
    <property type="entry name" value="(Trans)glycosidases"/>
    <property type="match status" value="1"/>
</dbReference>
<evidence type="ECO:0000313" key="2">
    <source>
        <dbReference type="EMBL" id="CAB0007149.1"/>
    </source>
</evidence>
<reference evidence="2 3" key="1">
    <citation type="submission" date="2020-02" db="EMBL/GenBank/DDBJ databases">
        <authorList>
            <person name="Ferguson B K."/>
        </authorList>
    </citation>
    <scope>NUCLEOTIDE SEQUENCE [LARGE SCALE GENOMIC DNA]</scope>
</reference>
<name>A0A6H5GSA4_9HEMI</name>
<sequence length="79" mass="9180">MEKQERRTKLINSIVSVLKDFQFDGIDLAWEFPPQHEKHTTTSISELWKLSDQIVGQYCGNMTVFRRETGQIAVVNVQI</sequence>
<accession>A0A6H5GSA4</accession>
<dbReference type="Pfam" id="PF00704">
    <property type="entry name" value="Glyco_hydro_18"/>
    <property type="match status" value="1"/>
</dbReference>
<gene>
    <name evidence="2" type="ORF">NTEN_LOCUS12504</name>
</gene>
<dbReference type="InterPro" id="IPR017853">
    <property type="entry name" value="GH"/>
</dbReference>
<feature type="domain" description="GH18" evidence="1">
    <location>
        <begin position="1"/>
        <end position="79"/>
    </location>
</feature>
<dbReference type="OrthoDB" id="76388at2759"/>
<dbReference type="EMBL" id="CADCXU010018801">
    <property type="protein sequence ID" value="CAB0007149.1"/>
    <property type="molecule type" value="Genomic_DNA"/>
</dbReference>
<evidence type="ECO:0000259" key="1">
    <source>
        <dbReference type="PROSITE" id="PS51910"/>
    </source>
</evidence>